<feature type="domain" description="PLAT" evidence="3">
    <location>
        <begin position="1"/>
        <end position="50"/>
    </location>
</feature>
<dbReference type="PANTHER" id="PTHR45901">
    <property type="entry name" value="PROTEIN CBG12474"/>
    <property type="match status" value="1"/>
</dbReference>
<dbReference type="Gene3D" id="2.40.180.10">
    <property type="entry name" value="Catalase core domain"/>
    <property type="match status" value="1"/>
</dbReference>
<proteinExistence type="predicted"/>
<evidence type="ECO:0000256" key="1">
    <source>
        <dbReference type="PROSITE-ProRule" id="PRU00152"/>
    </source>
</evidence>
<feature type="non-terminal residue" evidence="4">
    <location>
        <position position="50"/>
    </location>
</feature>
<protein>
    <recommendedName>
        <fullName evidence="3">PLAT domain-containing protein</fullName>
    </recommendedName>
</protein>
<evidence type="ECO:0000256" key="2">
    <source>
        <dbReference type="SAM" id="MobiDB-lite"/>
    </source>
</evidence>
<accession>A0ABD0QMG9</accession>
<comment type="caution">
    <text evidence="1">Lacks conserved residue(s) required for the propagation of feature annotation.</text>
</comment>
<dbReference type="Pfam" id="PF01477">
    <property type="entry name" value="PLAT"/>
    <property type="match status" value="1"/>
</dbReference>
<dbReference type="Proteomes" id="UP001529510">
    <property type="component" value="Unassembled WGS sequence"/>
</dbReference>
<feature type="region of interest" description="Disordered" evidence="2">
    <location>
        <begin position="30"/>
        <end position="50"/>
    </location>
</feature>
<dbReference type="AlphaFoldDB" id="A0ABD0QMG9"/>
<evidence type="ECO:0000313" key="4">
    <source>
        <dbReference type="EMBL" id="KAL0187436.1"/>
    </source>
</evidence>
<feature type="non-terminal residue" evidence="4">
    <location>
        <position position="1"/>
    </location>
</feature>
<keyword evidence="5" id="KW-1185">Reference proteome</keyword>
<sequence length="50" mass="5601">NTYELHVFTGNMMGAGSDANVFINIYGENGDTGERPLRKSNHLNKFERGQ</sequence>
<evidence type="ECO:0000313" key="5">
    <source>
        <dbReference type="Proteomes" id="UP001529510"/>
    </source>
</evidence>
<dbReference type="InterPro" id="IPR001024">
    <property type="entry name" value="PLAT/LH2_dom"/>
</dbReference>
<dbReference type="PANTHER" id="PTHR45901:SF3">
    <property type="entry name" value="LIPOXYGENASE HOMOLOGY DOMAIN-CONTAINING PROTEIN 1"/>
    <property type="match status" value="1"/>
</dbReference>
<gene>
    <name evidence="4" type="ORF">M9458_019106</name>
</gene>
<reference evidence="4 5" key="1">
    <citation type="submission" date="2024-05" db="EMBL/GenBank/DDBJ databases">
        <title>Genome sequencing and assembly of Indian major carp, Cirrhinus mrigala (Hamilton, 1822).</title>
        <authorList>
            <person name="Mohindra V."/>
            <person name="Chowdhury L.M."/>
            <person name="Lal K."/>
            <person name="Jena J.K."/>
        </authorList>
    </citation>
    <scope>NUCLEOTIDE SEQUENCE [LARGE SCALE GENOMIC DNA]</scope>
    <source>
        <strain evidence="4">CM1030</strain>
        <tissue evidence="4">Blood</tissue>
    </source>
</reference>
<comment type="caution">
    <text evidence="4">The sequence shown here is derived from an EMBL/GenBank/DDBJ whole genome shotgun (WGS) entry which is preliminary data.</text>
</comment>
<dbReference type="InterPro" id="IPR052970">
    <property type="entry name" value="Inner_ear_hair_cell_LOXHD"/>
</dbReference>
<name>A0ABD0QMG9_CIRMR</name>
<evidence type="ECO:0000259" key="3">
    <source>
        <dbReference type="PROSITE" id="PS50095"/>
    </source>
</evidence>
<dbReference type="InterPro" id="IPR036392">
    <property type="entry name" value="PLAT/LH2_dom_sf"/>
</dbReference>
<organism evidence="4 5">
    <name type="scientific">Cirrhinus mrigala</name>
    <name type="common">Mrigala</name>
    <dbReference type="NCBI Taxonomy" id="683832"/>
    <lineage>
        <taxon>Eukaryota</taxon>
        <taxon>Metazoa</taxon>
        <taxon>Chordata</taxon>
        <taxon>Craniata</taxon>
        <taxon>Vertebrata</taxon>
        <taxon>Euteleostomi</taxon>
        <taxon>Actinopterygii</taxon>
        <taxon>Neopterygii</taxon>
        <taxon>Teleostei</taxon>
        <taxon>Ostariophysi</taxon>
        <taxon>Cypriniformes</taxon>
        <taxon>Cyprinidae</taxon>
        <taxon>Labeoninae</taxon>
        <taxon>Labeonini</taxon>
        <taxon>Cirrhinus</taxon>
    </lineage>
</organism>
<dbReference type="SUPFAM" id="SSF49723">
    <property type="entry name" value="Lipase/lipooxygenase domain (PLAT/LH2 domain)"/>
    <property type="match status" value="1"/>
</dbReference>
<dbReference type="PROSITE" id="PS50095">
    <property type="entry name" value="PLAT"/>
    <property type="match status" value="1"/>
</dbReference>
<dbReference type="EMBL" id="JAMKFB020000008">
    <property type="protein sequence ID" value="KAL0187436.1"/>
    <property type="molecule type" value="Genomic_DNA"/>
</dbReference>